<evidence type="ECO:0000256" key="1">
    <source>
        <dbReference type="SAM" id="SignalP"/>
    </source>
</evidence>
<name>A0ABN1ANZ7_9SPHN</name>
<keyword evidence="1" id="KW-0732">Signal</keyword>
<evidence type="ECO:0000313" key="4">
    <source>
        <dbReference type="Proteomes" id="UP001500713"/>
    </source>
</evidence>
<dbReference type="InterPro" id="IPR013784">
    <property type="entry name" value="Carb-bd-like_fold"/>
</dbReference>
<dbReference type="RefSeq" id="WP_229953564.1">
    <property type="nucleotide sequence ID" value="NZ_BAAAEM010000003.1"/>
</dbReference>
<comment type="caution">
    <text evidence="3">The sequence shown here is derived from an EMBL/GenBank/DDBJ whole genome shotgun (WGS) entry which is preliminary data.</text>
</comment>
<feature type="signal peptide" evidence="1">
    <location>
        <begin position="1"/>
        <end position="31"/>
    </location>
</feature>
<dbReference type="NCBIfam" id="TIGR01451">
    <property type="entry name" value="B_ant_repeat"/>
    <property type="match status" value="1"/>
</dbReference>
<feature type="chain" id="PRO_5045391409" description="DUF11 domain-containing protein" evidence="1">
    <location>
        <begin position="32"/>
        <end position="1699"/>
    </location>
</feature>
<dbReference type="InterPro" id="IPR047589">
    <property type="entry name" value="DUF11_rpt"/>
</dbReference>
<protein>
    <recommendedName>
        <fullName evidence="2">DUF11 domain-containing protein</fullName>
    </recommendedName>
</protein>
<dbReference type="SUPFAM" id="SSF49452">
    <property type="entry name" value="Starch-binding domain-like"/>
    <property type="match status" value="1"/>
</dbReference>
<dbReference type="InterPro" id="IPR001434">
    <property type="entry name" value="OmcB-like_DUF11"/>
</dbReference>
<dbReference type="EMBL" id="BAAAEM010000003">
    <property type="protein sequence ID" value="GAA0480929.1"/>
    <property type="molecule type" value="Genomic_DNA"/>
</dbReference>
<organism evidence="3 4">
    <name type="scientific">Parasphingorhabdus litoris</name>
    <dbReference type="NCBI Taxonomy" id="394733"/>
    <lineage>
        <taxon>Bacteria</taxon>
        <taxon>Pseudomonadati</taxon>
        <taxon>Pseudomonadota</taxon>
        <taxon>Alphaproteobacteria</taxon>
        <taxon>Sphingomonadales</taxon>
        <taxon>Sphingomonadaceae</taxon>
        <taxon>Parasphingorhabdus</taxon>
    </lineage>
</organism>
<evidence type="ECO:0000259" key="2">
    <source>
        <dbReference type="Pfam" id="PF01345"/>
    </source>
</evidence>
<dbReference type="Pfam" id="PF01345">
    <property type="entry name" value="DUF11"/>
    <property type="match status" value="1"/>
</dbReference>
<keyword evidence="4" id="KW-1185">Reference proteome</keyword>
<reference evidence="3 4" key="1">
    <citation type="journal article" date="2019" name="Int. J. Syst. Evol. Microbiol.">
        <title>The Global Catalogue of Microorganisms (GCM) 10K type strain sequencing project: providing services to taxonomists for standard genome sequencing and annotation.</title>
        <authorList>
            <consortium name="The Broad Institute Genomics Platform"/>
            <consortium name="The Broad Institute Genome Sequencing Center for Infectious Disease"/>
            <person name="Wu L."/>
            <person name="Ma J."/>
        </authorList>
    </citation>
    <scope>NUCLEOTIDE SEQUENCE [LARGE SCALE GENOMIC DNA]</scope>
    <source>
        <strain evidence="3 4">JCM 14162</strain>
    </source>
</reference>
<proteinExistence type="predicted"/>
<dbReference type="Proteomes" id="UP001500713">
    <property type="component" value="Unassembled WGS sequence"/>
</dbReference>
<gene>
    <name evidence="3" type="ORF">GCM10009096_23790</name>
</gene>
<evidence type="ECO:0000313" key="3">
    <source>
        <dbReference type="EMBL" id="GAA0480929.1"/>
    </source>
</evidence>
<feature type="domain" description="DUF11" evidence="2">
    <location>
        <begin position="366"/>
        <end position="474"/>
    </location>
</feature>
<sequence>MRWLTNLFKPVSLALAAGAMIAPASMVPAHAQSFPIITNVAEAEWDVGSTRLQTPSNRVDIQVVAPPTVPPEITLYRFDDPPGAEQLNLPGTICRGSGGNVPVELRGAFSGVNTSPAAIAPTSSIRAGEPLIVSVLAPNRNLNSAAIDSFDIVLTTPSGDQETINIVETEPNSGRFVGMINTAAIPPAPVQGDCVLSVQPGDQLDVGIDEVSGSAIGTVEVGILIDPFGETFDSGDGAPVDGTRVTLIDVATGLPAEVFGDDGVSVFPSTVISGGTVTDSGGNVYDFTEGFYRFPFARPGQYRLLIEPPAPYTAPSAATPEELAGFRRTDGLPFTIVDGSYGGIITLEDPAPVRVDIPLDRPGVPITITKEASTAIAVPGDAIQYRVTVQNSDPVRTTGAITIEDQLPNAMRLRVDTVRYNGALVTPIVAPNGQNFSVNVPALPPAGSGLLTYLAEVRQDASPGDAINTAQARDNRGAESLVASVPVRIQRDGISERFTIIGRITDGGCDVDPRKAAGIGGVRVMLQDGTYTVTDEDGRYHFEGIRPGLHVVQVDPSTFPADLAPINCAQNTRAAGSDISRFVEGRGGALKRADFRAKGVAAREVTTAQKYEKPKTLSDQEAAGAERNWLAGQAPGIAFVFPETGYNPRVKSLRAAVKHRKGQRVELSLNGEKVNPLSFEGKEKSANGSVQISIWRGLDIKNRKNTLTARVLDKNGKLVEELTREVHYSASPLNAELLKDKSVLIADGVTRPVLAVRLTDRDGRPAHHGATGDFSVPAPYAPAIEVDAQQANQLSGLERGAPVWRVEGDEGIAYIELAPTTASGSVSITFPFRDGEVSREQRIETWLDPGNRPWTVVGFAAGTVGFNTLDERLEDLTEDDDNINLDGRVALYAKGRVTGKWLMTLAYDTDKEEDETRFAGVIDPRRYYTVYADRSEQRYDAASVRRLYLKLERPQFYALFGDYETGINEPELARYQRAFNGVKAEYRSDQVSALAFGADAANRFRREEIQGNGLSGPYALSTRDIIANSERITLETRDRLRSDRIVERKELTRHIDYDIDYLAGTLRFREPILSRSSGLDPQFIIAEYEVLGVGGRDLNAGGRLTYQSKDKKFKIGATAIHDENESVKSDLVGVDVRYRPNLKTEFRAEVASSDSEDKNADVLNGEPRGADSAVAWLVEAEHHGSNFDVLAYVRQQSAGFGLGQLNAAESGTRKFGIDTRVRLSDKLSLAASGYQENFLTSNARRRSGTAEIEYRNDNTALRAGVVHAEDRLSDGTVNRSTLARLGATQRLFDGKLELDAQTEFALGGQDESIDFPARHSVTARYAITNDIKLVGTYEIADGENIDARTARIGVDVAPWDGARAVVSANQQEITEFGPRTFAAYGLTQSIPLDDKWTIDFSLDGNETLGGFDRSDVINDEQPVASGGFLGNDGSLTEDFVAVTAGATYRHDDWSWVSRAEYRDGDLSERYGFSSAVLKQIGEGSSLGAVGSIFVAEDETGTSTRVIEAEASWAHRPADSRWSWLEKLEFREDRVRNATAGTSGPIGGAPLLVNGDVTSRRIINSLSVNYTPIDADDGFFTESGEYSFFWGSRYVFDKFGEDDVKGWSNVIGADVKFDLSDTIDIGGQATARIGTDFDTIAYSGGPSIGITPFKNGYISLGYNVVGFEDRDFEESRYTRDGPFITFRLKFDQQTLGNLGL</sequence>
<accession>A0ABN1ANZ7</accession>